<dbReference type="GO" id="GO:0005634">
    <property type="term" value="C:nucleus"/>
    <property type="evidence" value="ECO:0007669"/>
    <property type="project" value="UniProtKB-SubCell"/>
</dbReference>
<protein>
    <recommendedName>
        <fullName evidence="2">Decapping nuclease</fullName>
        <ecNumber evidence="2">3.6.1.-</ecNumber>
    </recommendedName>
</protein>
<dbReference type="Proteomes" id="UP000268350">
    <property type="component" value="Unassembled WGS sequence"/>
</dbReference>
<evidence type="ECO:0000256" key="2">
    <source>
        <dbReference type="RuleBase" id="RU367113"/>
    </source>
</evidence>
<keyword evidence="2" id="KW-0479">Metal-binding</keyword>
<evidence type="ECO:0000256" key="1">
    <source>
        <dbReference type="ARBA" id="ARBA00006562"/>
    </source>
</evidence>
<sequence>MDLLDLKLENMLEYDPDLKSLQGNPQMLYYRQPTAREYPLDLNKGYAEYIPRRGNFLRAFGVLQHHVMHLREPRQLLDQTHFFLNRGTMIKFMGDRTFCEFNFAASRFKGCIYVRCLSEDVDKRNFRPKKTRTHPYKARQYVFTSSPGEPPNPDAPVDERKQVYGVFSAQLGDFRLLYSAEVSGVWNKEPLGDLNDPVVLKRCRRATVRIEYANQTEPRPLWLMQSYLGGIGQIAIAKPNKSGLVCGPIKVVSCAEKLGKCKFNIQDGLKQMHEILAQISSRLANEDNPEMELKFKIVCGSILFEDHLQSVDPPGNFDQKFIDFTNQLYIPK</sequence>
<comment type="function">
    <text evidence="2">Decapping enzyme for NAD-capped RNAs: specifically hydrolyzes the nicotinamide adenine dinucleotide (NAD) cap from a subset of RNAs by removing the entire NAD moiety from the 5'-end of an NAD-capped RNA.</text>
</comment>
<dbReference type="PANTHER" id="PTHR12395">
    <property type="entry name" value="DOM-3 RELATED"/>
    <property type="match status" value="1"/>
</dbReference>
<dbReference type="GO" id="GO:0034353">
    <property type="term" value="F:mRNA 5'-diphosphatase activity"/>
    <property type="evidence" value="ECO:0007669"/>
    <property type="project" value="TreeGrafter"/>
</dbReference>
<dbReference type="GO" id="GO:0046872">
    <property type="term" value="F:metal ion binding"/>
    <property type="evidence" value="ECO:0007669"/>
    <property type="project" value="UniProtKB-KW"/>
</dbReference>
<dbReference type="EC" id="3.6.1.-" evidence="2"/>
<dbReference type="PANTHER" id="PTHR12395:SF9">
    <property type="entry name" value="DECAPPING AND EXORIBONUCLEASE PROTEIN"/>
    <property type="match status" value="1"/>
</dbReference>
<dbReference type="OMA" id="KGCIYVR"/>
<dbReference type="OrthoDB" id="7871319at2759"/>
<dbReference type="GO" id="GO:0004518">
    <property type="term" value="F:nuclease activity"/>
    <property type="evidence" value="ECO:0007669"/>
    <property type="project" value="UniProtKB-KW"/>
</dbReference>
<keyword evidence="5" id="KW-1185">Reference proteome</keyword>
<evidence type="ECO:0000259" key="3">
    <source>
        <dbReference type="Pfam" id="PF08652"/>
    </source>
</evidence>
<dbReference type="GO" id="GO:0000166">
    <property type="term" value="F:nucleotide binding"/>
    <property type="evidence" value="ECO:0007669"/>
    <property type="project" value="UniProtKB-KW"/>
</dbReference>
<keyword evidence="2" id="KW-0540">Nuclease</keyword>
<dbReference type="InterPro" id="IPR013961">
    <property type="entry name" value="RAI1"/>
</dbReference>
<organism evidence="4 5">
    <name type="scientific">Drosophila guanche</name>
    <name type="common">Fruit fly</name>
    <dbReference type="NCBI Taxonomy" id="7266"/>
    <lineage>
        <taxon>Eukaryota</taxon>
        <taxon>Metazoa</taxon>
        <taxon>Ecdysozoa</taxon>
        <taxon>Arthropoda</taxon>
        <taxon>Hexapoda</taxon>
        <taxon>Insecta</taxon>
        <taxon>Pterygota</taxon>
        <taxon>Neoptera</taxon>
        <taxon>Endopterygota</taxon>
        <taxon>Diptera</taxon>
        <taxon>Brachycera</taxon>
        <taxon>Muscomorpha</taxon>
        <taxon>Ephydroidea</taxon>
        <taxon>Drosophilidae</taxon>
        <taxon>Drosophila</taxon>
        <taxon>Sophophora</taxon>
    </lineage>
</organism>
<dbReference type="GO" id="GO:0005829">
    <property type="term" value="C:cytosol"/>
    <property type="evidence" value="ECO:0007669"/>
    <property type="project" value="TreeGrafter"/>
</dbReference>
<dbReference type="GO" id="GO:0000956">
    <property type="term" value="P:nuclear-transcribed mRNA catabolic process"/>
    <property type="evidence" value="ECO:0007669"/>
    <property type="project" value="TreeGrafter"/>
</dbReference>
<reference evidence="5" key="1">
    <citation type="submission" date="2018-01" db="EMBL/GenBank/DDBJ databases">
        <authorList>
            <person name="Alioto T."/>
            <person name="Alioto T."/>
        </authorList>
    </citation>
    <scope>NUCLEOTIDE SEQUENCE [LARGE SCALE GENOMIC DNA]</scope>
</reference>
<keyword evidence="2" id="KW-0378">Hydrolase</keyword>
<evidence type="ECO:0000313" key="5">
    <source>
        <dbReference type="Proteomes" id="UP000268350"/>
    </source>
</evidence>
<feature type="domain" description="RAI1-like" evidence="3">
    <location>
        <begin position="16"/>
        <end position="245"/>
    </location>
</feature>
<dbReference type="GO" id="GO:0003723">
    <property type="term" value="F:RNA binding"/>
    <property type="evidence" value="ECO:0007669"/>
    <property type="project" value="UniProtKB-KW"/>
</dbReference>
<dbReference type="InterPro" id="IPR039039">
    <property type="entry name" value="RAI1-like_fam"/>
</dbReference>
<keyword evidence="2" id="KW-0694">RNA-binding</keyword>
<dbReference type="STRING" id="7266.A0A3B0J877"/>
<comment type="similarity">
    <text evidence="1 2">Belongs to the DXO/Dom3Z family.</text>
</comment>
<keyword evidence="2" id="KW-0547">Nucleotide-binding</keyword>
<dbReference type="EMBL" id="OUUW01000003">
    <property type="protein sequence ID" value="SPP78514.1"/>
    <property type="molecule type" value="Genomic_DNA"/>
</dbReference>
<dbReference type="GO" id="GO:0110155">
    <property type="term" value="P:NAD-cap decapping"/>
    <property type="evidence" value="ECO:0007669"/>
    <property type="project" value="TreeGrafter"/>
</dbReference>
<proteinExistence type="inferred from homology"/>
<name>A0A3B0J877_DROGU</name>
<comment type="cofactor">
    <cofactor evidence="2">
        <name>a divalent metal cation</name>
        <dbReference type="ChEBI" id="CHEBI:60240"/>
    </cofactor>
</comment>
<comment type="subcellular location">
    <subcellularLocation>
        <location evidence="2">Nucleus</location>
    </subcellularLocation>
</comment>
<accession>A0A3B0J877</accession>
<gene>
    <name evidence="4" type="ORF">DGUA_6G011161</name>
</gene>
<dbReference type="Pfam" id="PF08652">
    <property type="entry name" value="RAI1"/>
    <property type="match status" value="1"/>
</dbReference>
<dbReference type="AlphaFoldDB" id="A0A3B0J877"/>
<evidence type="ECO:0000313" key="4">
    <source>
        <dbReference type="EMBL" id="SPP78514.1"/>
    </source>
</evidence>
<keyword evidence="2" id="KW-0539">Nucleus</keyword>